<dbReference type="InterPro" id="IPR050109">
    <property type="entry name" value="HTH-type_TetR-like_transc_reg"/>
</dbReference>
<dbReference type="SUPFAM" id="SSF46689">
    <property type="entry name" value="Homeodomain-like"/>
    <property type="match status" value="1"/>
</dbReference>
<dbReference type="Pfam" id="PF17938">
    <property type="entry name" value="TetR_C_29"/>
    <property type="match status" value="1"/>
</dbReference>
<dbReference type="AlphaFoldDB" id="A0A2N6T7P3"/>
<evidence type="ECO:0000256" key="1">
    <source>
        <dbReference type="ARBA" id="ARBA00023125"/>
    </source>
</evidence>
<dbReference type="GO" id="GO:0006355">
    <property type="term" value="P:regulation of DNA-templated transcription"/>
    <property type="evidence" value="ECO:0007669"/>
    <property type="project" value="UniProtKB-ARBA"/>
</dbReference>
<sequence>MTEPSVGSTHPDGNTPAGPAVPTSAAEGANKTTLDRAITVALSHFAQEGYTATKLDAIAKEVGMSKRMLHYHFGDKKELYRRCLVHAVWSFSPPQDFLERSYAAPVEGIRRFVDAIYHGMVQHPEAIRLLLRENLDPVLTPGEATSLRSESEVILQLERLLLMGQDVGAFRPGISAADVVVLIASLSFFRTSNSITLDEFSAINLLSPANTEGMRRLTIDAVLTFLTSNIPDSGYESYLTHTTGTPHAIHSDDDGYTKDYLSGTSIAEPLIDDIYDDDLEPSGE</sequence>
<comment type="caution">
    <text evidence="5">The sequence shown here is derived from an EMBL/GenBank/DDBJ whole genome shotgun (WGS) entry which is preliminary data.</text>
</comment>
<feature type="domain" description="HTH tetR-type" evidence="4">
    <location>
        <begin position="31"/>
        <end position="91"/>
    </location>
</feature>
<dbReference type="GO" id="GO:0003677">
    <property type="term" value="F:DNA binding"/>
    <property type="evidence" value="ECO:0007669"/>
    <property type="project" value="UniProtKB-UniRule"/>
</dbReference>
<dbReference type="InterPro" id="IPR036271">
    <property type="entry name" value="Tet_transcr_reg_TetR-rel_C_sf"/>
</dbReference>
<dbReference type="SUPFAM" id="SSF48498">
    <property type="entry name" value="Tetracyclin repressor-like, C-terminal domain"/>
    <property type="match status" value="1"/>
</dbReference>
<dbReference type="EMBL" id="PNHG01000001">
    <property type="protein sequence ID" value="PMC65351.1"/>
    <property type="molecule type" value="Genomic_DNA"/>
</dbReference>
<dbReference type="RefSeq" id="WP_102723126.1">
    <property type="nucleotide sequence ID" value="NZ_PNHG01000001.1"/>
</dbReference>
<dbReference type="PANTHER" id="PTHR30328:SF54">
    <property type="entry name" value="HTH-TYPE TRANSCRIPTIONAL REPRESSOR SCO4008"/>
    <property type="match status" value="1"/>
</dbReference>
<evidence type="ECO:0000256" key="2">
    <source>
        <dbReference type="PROSITE-ProRule" id="PRU00335"/>
    </source>
</evidence>
<name>A0A2N6T7P3_9CORY</name>
<proteinExistence type="predicted"/>
<dbReference type="PRINTS" id="PR00455">
    <property type="entry name" value="HTHTETR"/>
</dbReference>
<feature type="region of interest" description="Disordered" evidence="3">
    <location>
        <begin position="1"/>
        <end position="29"/>
    </location>
</feature>
<dbReference type="Proteomes" id="UP000235836">
    <property type="component" value="Unassembled WGS sequence"/>
</dbReference>
<dbReference type="InterPro" id="IPR041474">
    <property type="entry name" value="NicS_C"/>
</dbReference>
<evidence type="ECO:0000313" key="6">
    <source>
        <dbReference type="Proteomes" id="UP000235836"/>
    </source>
</evidence>
<evidence type="ECO:0000259" key="4">
    <source>
        <dbReference type="PROSITE" id="PS50977"/>
    </source>
</evidence>
<dbReference type="InterPro" id="IPR001647">
    <property type="entry name" value="HTH_TetR"/>
</dbReference>
<reference evidence="5 6" key="1">
    <citation type="submission" date="2017-09" db="EMBL/GenBank/DDBJ databases">
        <title>Bacterial strain isolated from the female urinary microbiota.</title>
        <authorList>
            <person name="Thomas-White K."/>
            <person name="Kumar N."/>
            <person name="Forster S."/>
            <person name="Putonti C."/>
            <person name="Lawley T."/>
            <person name="Wolfe A.J."/>
        </authorList>
    </citation>
    <scope>NUCLEOTIDE SEQUENCE [LARGE SCALE GENOMIC DNA]</scope>
    <source>
        <strain evidence="5 6">UMB0792</strain>
    </source>
</reference>
<gene>
    <name evidence="5" type="ORF">CJ203_00225</name>
</gene>
<dbReference type="InterPro" id="IPR009057">
    <property type="entry name" value="Homeodomain-like_sf"/>
</dbReference>
<feature type="DNA-binding region" description="H-T-H motif" evidence="2">
    <location>
        <begin position="54"/>
        <end position="73"/>
    </location>
</feature>
<evidence type="ECO:0000256" key="3">
    <source>
        <dbReference type="SAM" id="MobiDB-lite"/>
    </source>
</evidence>
<dbReference type="Gene3D" id="1.10.357.10">
    <property type="entry name" value="Tetracycline Repressor, domain 2"/>
    <property type="match status" value="1"/>
</dbReference>
<dbReference type="PROSITE" id="PS50977">
    <property type="entry name" value="HTH_TETR_2"/>
    <property type="match status" value="1"/>
</dbReference>
<keyword evidence="1 2" id="KW-0238">DNA-binding</keyword>
<accession>A0A2N6T7P3</accession>
<keyword evidence="6" id="KW-1185">Reference proteome</keyword>
<protein>
    <submittedName>
        <fullName evidence="5">TetR/AcrR family transcriptional regulator</fullName>
    </submittedName>
</protein>
<dbReference type="PANTHER" id="PTHR30328">
    <property type="entry name" value="TRANSCRIPTIONAL REPRESSOR"/>
    <property type="match status" value="1"/>
</dbReference>
<feature type="compositionally biased region" description="Polar residues" evidence="3">
    <location>
        <begin position="1"/>
        <end position="12"/>
    </location>
</feature>
<dbReference type="Pfam" id="PF00440">
    <property type="entry name" value="TetR_N"/>
    <property type="match status" value="1"/>
</dbReference>
<evidence type="ECO:0000313" key="5">
    <source>
        <dbReference type="EMBL" id="PMC65351.1"/>
    </source>
</evidence>
<organism evidence="5 6">
    <name type="scientific">Corynebacterium tuscaniense</name>
    <dbReference type="NCBI Taxonomy" id="302449"/>
    <lineage>
        <taxon>Bacteria</taxon>
        <taxon>Bacillati</taxon>
        <taxon>Actinomycetota</taxon>
        <taxon>Actinomycetes</taxon>
        <taxon>Mycobacteriales</taxon>
        <taxon>Corynebacteriaceae</taxon>
        <taxon>Corynebacterium</taxon>
    </lineage>
</organism>